<reference evidence="1 2" key="1">
    <citation type="journal article" date="2019" name="Commun. Biol.">
        <title>The bagworm genome reveals a unique fibroin gene that provides high tensile strength.</title>
        <authorList>
            <person name="Kono N."/>
            <person name="Nakamura H."/>
            <person name="Ohtoshi R."/>
            <person name="Tomita M."/>
            <person name="Numata K."/>
            <person name="Arakawa K."/>
        </authorList>
    </citation>
    <scope>NUCLEOTIDE SEQUENCE [LARGE SCALE GENOMIC DNA]</scope>
</reference>
<gene>
    <name evidence="1" type="ORF">EVAR_87830_1</name>
</gene>
<keyword evidence="2" id="KW-1185">Reference proteome</keyword>
<accession>A0A4C1YCY5</accession>
<dbReference type="EMBL" id="BGZK01001194">
    <property type="protein sequence ID" value="GBP73966.1"/>
    <property type="molecule type" value="Genomic_DNA"/>
</dbReference>
<organism evidence="1 2">
    <name type="scientific">Eumeta variegata</name>
    <name type="common">Bagworm moth</name>
    <name type="synonym">Eumeta japonica</name>
    <dbReference type="NCBI Taxonomy" id="151549"/>
    <lineage>
        <taxon>Eukaryota</taxon>
        <taxon>Metazoa</taxon>
        <taxon>Ecdysozoa</taxon>
        <taxon>Arthropoda</taxon>
        <taxon>Hexapoda</taxon>
        <taxon>Insecta</taxon>
        <taxon>Pterygota</taxon>
        <taxon>Neoptera</taxon>
        <taxon>Endopterygota</taxon>
        <taxon>Lepidoptera</taxon>
        <taxon>Glossata</taxon>
        <taxon>Ditrysia</taxon>
        <taxon>Tineoidea</taxon>
        <taxon>Psychidae</taxon>
        <taxon>Oiketicinae</taxon>
        <taxon>Eumeta</taxon>
    </lineage>
</organism>
<dbReference type="Proteomes" id="UP000299102">
    <property type="component" value="Unassembled WGS sequence"/>
</dbReference>
<evidence type="ECO:0000313" key="2">
    <source>
        <dbReference type="Proteomes" id="UP000299102"/>
    </source>
</evidence>
<proteinExistence type="predicted"/>
<evidence type="ECO:0000313" key="1">
    <source>
        <dbReference type="EMBL" id="GBP73966.1"/>
    </source>
</evidence>
<name>A0A4C1YCY5_EUMVA</name>
<comment type="caution">
    <text evidence="1">The sequence shown here is derived from an EMBL/GenBank/DDBJ whole genome shotgun (WGS) entry which is preliminary data.</text>
</comment>
<protein>
    <submittedName>
        <fullName evidence="1">Uncharacterized protein</fullName>
    </submittedName>
</protein>
<dbReference type="AlphaFoldDB" id="A0A4C1YCY5"/>
<sequence length="89" mass="10112">MAFFSGPGYACAFIRCPRDSSCKERPIRRVDFRSIESKWPGYPNLSSIPSHTVGTAILFFDIHTGPYRNGRRYLAALNDYHQRSVALLS</sequence>